<name>A0A0F9JI72_9ZZZZ</name>
<organism evidence="1">
    <name type="scientific">marine sediment metagenome</name>
    <dbReference type="NCBI Taxonomy" id="412755"/>
    <lineage>
        <taxon>unclassified sequences</taxon>
        <taxon>metagenomes</taxon>
        <taxon>ecological metagenomes</taxon>
    </lineage>
</organism>
<comment type="caution">
    <text evidence="1">The sequence shown here is derived from an EMBL/GenBank/DDBJ whole genome shotgun (WGS) entry which is preliminary data.</text>
</comment>
<sequence length="161" mass="18524">MIDKKIQGKKNRAAGARFERKVRADLESKGWIVDRWGNNVKLEVCKTLNGKKINYITNFLPDAHHELVPAKSTRFRSNTHGFPDFIAFRDFAIPMCAGYEDCKEIMGVEAKSNGYLKPEERAKCKWLLKNKIFSKILIASKGEKRGEIKYKEEKNGSQRKS</sequence>
<protein>
    <recommendedName>
        <fullName evidence="2">VRR-NUC domain-containing protein</fullName>
    </recommendedName>
</protein>
<evidence type="ECO:0008006" key="2">
    <source>
        <dbReference type="Google" id="ProtNLM"/>
    </source>
</evidence>
<proteinExistence type="predicted"/>
<dbReference type="AlphaFoldDB" id="A0A0F9JI72"/>
<gene>
    <name evidence="1" type="ORF">LCGC14_1449570</name>
</gene>
<dbReference type="EMBL" id="LAZR01009966">
    <property type="protein sequence ID" value="KKM69569.1"/>
    <property type="molecule type" value="Genomic_DNA"/>
</dbReference>
<reference evidence="1" key="1">
    <citation type="journal article" date="2015" name="Nature">
        <title>Complex archaea that bridge the gap between prokaryotes and eukaryotes.</title>
        <authorList>
            <person name="Spang A."/>
            <person name="Saw J.H."/>
            <person name="Jorgensen S.L."/>
            <person name="Zaremba-Niedzwiedzka K."/>
            <person name="Martijn J."/>
            <person name="Lind A.E."/>
            <person name="van Eijk R."/>
            <person name="Schleper C."/>
            <person name="Guy L."/>
            <person name="Ettema T.J."/>
        </authorList>
    </citation>
    <scope>NUCLEOTIDE SEQUENCE</scope>
</reference>
<accession>A0A0F9JI72</accession>
<evidence type="ECO:0000313" key="1">
    <source>
        <dbReference type="EMBL" id="KKM69569.1"/>
    </source>
</evidence>